<protein>
    <recommendedName>
        <fullName evidence="7">Chemokine interleukin-8-like domain-containing protein</fullName>
    </recommendedName>
</protein>
<evidence type="ECO:0000256" key="4">
    <source>
        <dbReference type="ARBA" id="ARBA00022525"/>
    </source>
</evidence>
<evidence type="ECO:0000256" key="3">
    <source>
        <dbReference type="ARBA" id="ARBA00022514"/>
    </source>
</evidence>
<dbReference type="Pfam" id="PF00048">
    <property type="entry name" value="IL8"/>
    <property type="match status" value="1"/>
</dbReference>
<dbReference type="InterPro" id="IPR033899">
    <property type="entry name" value="CXC_Chemokine_domain"/>
</dbReference>
<dbReference type="SUPFAM" id="SSF54117">
    <property type="entry name" value="Interleukin 8-like chemokines"/>
    <property type="match status" value="1"/>
</dbReference>
<gene>
    <name evidence="8" type="ORF">NHX12_013706</name>
</gene>
<keyword evidence="6" id="KW-0732">Signal</keyword>
<dbReference type="PANTHER" id="PTHR12015">
    <property type="entry name" value="SMALL INDUCIBLE CYTOKINE A"/>
    <property type="match status" value="1"/>
</dbReference>
<dbReference type="EMBL" id="JANIIK010000118">
    <property type="protein sequence ID" value="KAJ3584983.1"/>
    <property type="molecule type" value="Genomic_DNA"/>
</dbReference>
<dbReference type="GO" id="GO:0005615">
    <property type="term" value="C:extracellular space"/>
    <property type="evidence" value="ECO:0007669"/>
    <property type="project" value="UniProtKB-KW"/>
</dbReference>
<dbReference type="Proteomes" id="UP001148018">
    <property type="component" value="Unassembled WGS sequence"/>
</dbReference>
<dbReference type="InterPro" id="IPR001089">
    <property type="entry name" value="Chemokine_CXC"/>
</dbReference>
<dbReference type="OrthoDB" id="9948647at2759"/>
<dbReference type="InterPro" id="IPR039809">
    <property type="entry name" value="Chemokine_b/g/d"/>
</dbReference>
<dbReference type="PRINTS" id="PR00436">
    <property type="entry name" value="INTERLEUKIN8"/>
</dbReference>
<dbReference type="Gene3D" id="2.40.50.40">
    <property type="match status" value="1"/>
</dbReference>
<dbReference type="InterPro" id="IPR001811">
    <property type="entry name" value="Chemokine_IL8-like_dom"/>
</dbReference>
<dbReference type="FunFam" id="2.40.50.40:FF:000004">
    <property type="entry name" value="C-X-C motif chemokine"/>
    <property type="match status" value="1"/>
</dbReference>
<dbReference type="PANTHER" id="PTHR12015:SF195">
    <property type="entry name" value="CHEMOKINE INTERLEUKIN-8-LIKE DOMAIN-CONTAINING PROTEIN"/>
    <property type="match status" value="1"/>
</dbReference>
<organism evidence="8 9">
    <name type="scientific">Muraenolepis orangiensis</name>
    <name type="common">Patagonian moray cod</name>
    <dbReference type="NCBI Taxonomy" id="630683"/>
    <lineage>
        <taxon>Eukaryota</taxon>
        <taxon>Metazoa</taxon>
        <taxon>Chordata</taxon>
        <taxon>Craniata</taxon>
        <taxon>Vertebrata</taxon>
        <taxon>Euteleostomi</taxon>
        <taxon>Actinopterygii</taxon>
        <taxon>Neopterygii</taxon>
        <taxon>Teleostei</taxon>
        <taxon>Neoteleostei</taxon>
        <taxon>Acanthomorphata</taxon>
        <taxon>Zeiogadaria</taxon>
        <taxon>Gadariae</taxon>
        <taxon>Gadiformes</taxon>
        <taxon>Muraenolepidoidei</taxon>
        <taxon>Muraenolepididae</taxon>
        <taxon>Muraenolepis</taxon>
    </lineage>
</organism>
<comment type="subcellular location">
    <subcellularLocation>
        <location evidence="1">Secreted</location>
    </subcellularLocation>
</comment>
<dbReference type="GO" id="GO:0006955">
    <property type="term" value="P:immune response"/>
    <property type="evidence" value="ECO:0007669"/>
    <property type="project" value="InterPro"/>
</dbReference>
<dbReference type="GO" id="GO:0008009">
    <property type="term" value="F:chemokine activity"/>
    <property type="evidence" value="ECO:0007669"/>
    <property type="project" value="InterPro"/>
</dbReference>
<feature type="domain" description="Chemokine interleukin-8-like" evidence="7">
    <location>
        <begin position="33"/>
        <end position="94"/>
    </location>
</feature>
<evidence type="ECO:0000313" key="8">
    <source>
        <dbReference type="EMBL" id="KAJ3584983.1"/>
    </source>
</evidence>
<dbReference type="CDD" id="cd00273">
    <property type="entry name" value="Chemokine_CXC"/>
    <property type="match status" value="1"/>
</dbReference>
<keyword evidence="9" id="KW-1185">Reference proteome</keyword>
<proteinExistence type="inferred from homology"/>
<evidence type="ECO:0000313" key="9">
    <source>
        <dbReference type="Proteomes" id="UP001148018"/>
    </source>
</evidence>
<reference evidence="8" key="1">
    <citation type="submission" date="2022-07" db="EMBL/GenBank/DDBJ databases">
        <title>Chromosome-level genome of Muraenolepis orangiensis.</title>
        <authorList>
            <person name="Kim J."/>
        </authorList>
    </citation>
    <scope>NUCLEOTIDE SEQUENCE</scope>
    <source>
        <strain evidence="8">KU_S4_2022</strain>
        <tissue evidence="8">Muscle</tissue>
    </source>
</reference>
<dbReference type="GO" id="GO:0042056">
    <property type="term" value="F:chemoattractant activity"/>
    <property type="evidence" value="ECO:0007669"/>
    <property type="project" value="UniProtKB-ARBA"/>
</dbReference>
<feature type="signal peptide" evidence="6">
    <location>
        <begin position="1"/>
        <end position="24"/>
    </location>
</feature>
<keyword evidence="4" id="KW-0964">Secreted</keyword>
<dbReference type="GO" id="GO:0006952">
    <property type="term" value="P:defense response"/>
    <property type="evidence" value="ECO:0007669"/>
    <property type="project" value="InterPro"/>
</dbReference>
<evidence type="ECO:0000256" key="2">
    <source>
        <dbReference type="ARBA" id="ARBA00010665"/>
    </source>
</evidence>
<comment type="function">
    <text evidence="5">Ligand for cxcr3.2. Chemotactic for macrophages.</text>
</comment>
<evidence type="ECO:0000256" key="1">
    <source>
        <dbReference type="ARBA" id="ARBA00004613"/>
    </source>
</evidence>
<comment type="caution">
    <text evidence="8">The sequence shown here is derived from an EMBL/GenBank/DDBJ whole genome shotgun (WGS) entry which is preliminary data.</text>
</comment>
<comment type="similarity">
    <text evidence="2">Belongs to the intercrine alpha (chemokine CxC) family.</text>
</comment>
<evidence type="ECO:0000256" key="6">
    <source>
        <dbReference type="SAM" id="SignalP"/>
    </source>
</evidence>
<sequence>MTKLLFLPLPLLLCLALATVLTHGMPPIGRDYNTHCRCNVLESRVIPPNRLKSLKIFPPDAHCHTTEVIVGLTNGEKICLNPQSHWVAKLVQFCLIREHAQQDTLPKDIL</sequence>
<keyword evidence="3" id="KW-0202">Cytokine</keyword>
<name>A0A9Q0I4W7_9TELE</name>
<dbReference type="SMART" id="SM00199">
    <property type="entry name" value="SCY"/>
    <property type="match status" value="1"/>
</dbReference>
<dbReference type="AlphaFoldDB" id="A0A9Q0I4W7"/>
<feature type="chain" id="PRO_5041328063" description="Chemokine interleukin-8-like domain-containing protein" evidence="6">
    <location>
        <begin position="25"/>
        <end position="110"/>
    </location>
</feature>
<dbReference type="InterPro" id="IPR036048">
    <property type="entry name" value="Interleukin_8-like_sf"/>
</dbReference>
<accession>A0A9Q0I4W7</accession>
<evidence type="ECO:0000256" key="5">
    <source>
        <dbReference type="ARBA" id="ARBA00054901"/>
    </source>
</evidence>
<evidence type="ECO:0000259" key="7">
    <source>
        <dbReference type="SMART" id="SM00199"/>
    </source>
</evidence>
<dbReference type="PRINTS" id="PR00437">
    <property type="entry name" value="SMALLCYTKCXC"/>
</dbReference>